<dbReference type="AlphaFoldDB" id="A0A8S2YKR9"/>
<dbReference type="SUPFAM" id="SSF55846">
    <property type="entry name" value="N-acetylmuramoyl-L-alanine amidase-like"/>
    <property type="match status" value="1"/>
</dbReference>
<dbReference type="InterPro" id="IPR036505">
    <property type="entry name" value="Amidase/PGRP_sf"/>
</dbReference>
<gene>
    <name evidence="1" type="ORF">OVA965_LOCUS46019</name>
    <name evidence="2" type="ORF">TMI583_LOCUS50120</name>
</gene>
<dbReference type="Proteomes" id="UP000677228">
    <property type="component" value="Unassembled WGS sequence"/>
</dbReference>
<accession>A0A8S2YKR9</accession>
<protein>
    <submittedName>
        <fullName evidence="2">Uncharacterized protein</fullName>
    </submittedName>
</protein>
<dbReference type="Gene3D" id="3.40.80.10">
    <property type="entry name" value="Peptidoglycan recognition protein-like"/>
    <property type="match status" value="1"/>
</dbReference>
<dbReference type="Proteomes" id="UP000682733">
    <property type="component" value="Unassembled WGS sequence"/>
</dbReference>
<feature type="non-terminal residue" evidence="2">
    <location>
        <position position="1"/>
    </location>
</feature>
<sequence length="76" mass="8855">CPNILNRSTWNARPYISRLNLTTFPIKHIPIKQLSDFNSSMNQPDCVKTTKDLQDFQMDERGWADIGRRIVSLGKY</sequence>
<dbReference type="GO" id="GO:0009253">
    <property type="term" value="P:peptidoglycan catabolic process"/>
    <property type="evidence" value="ECO:0007669"/>
    <property type="project" value="InterPro"/>
</dbReference>
<evidence type="ECO:0000313" key="3">
    <source>
        <dbReference type="Proteomes" id="UP000682733"/>
    </source>
</evidence>
<comment type="caution">
    <text evidence="2">The sequence shown here is derived from an EMBL/GenBank/DDBJ whole genome shotgun (WGS) entry which is preliminary data.</text>
</comment>
<evidence type="ECO:0000313" key="1">
    <source>
        <dbReference type="EMBL" id="CAF1679553.1"/>
    </source>
</evidence>
<dbReference type="GO" id="GO:0008745">
    <property type="term" value="F:N-acetylmuramoyl-L-alanine amidase activity"/>
    <property type="evidence" value="ECO:0007669"/>
    <property type="project" value="InterPro"/>
</dbReference>
<name>A0A8S2YKR9_9BILA</name>
<reference evidence="2" key="1">
    <citation type="submission" date="2021-02" db="EMBL/GenBank/DDBJ databases">
        <authorList>
            <person name="Nowell W R."/>
        </authorList>
    </citation>
    <scope>NUCLEOTIDE SEQUENCE</scope>
</reference>
<proteinExistence type="predicted"/>
<organism evidence="2 3">
    <name type="scientific">Didymodactylos carnosus</name>
    <dbReference type="NCBI Taxonomy" id="1234261"/>
    <lineage>
        <taxon>Eukaryota</taxon>
        <taxon>Metazoa</taxon>
        <taxon>Spiralia</taxon>
        <taxon>Gnathifera</taxon>
        <taxon>Rotifera</taxon>
        <taxon>Eurotatoria</taxon>
        <taxon>Bdelloidea</taxon>
        <taxon>Philodinida</taxon>
        <taxon>Philodinidae</taxon>
        <taxon>Didymodactylos</taxon>
    </lineage>
</organism>
<dbReference type="EMBL" id="CAJOBA010116657">
    <property type="protein sequence ID" value="CAF4569296.1"/>
    <property type="molecule type" value="Genomic_DNA"/>
</dbReference>
<evidence type="ECO:0000313" key="2">
    <source>
        <dbReference type="EMBL" id="CAF4569296.1"/>
    </source>
</evidence>
<dbReference type="EMBL" id="CAJNOK010078867">
    <property type="protein sequence ID" value="CAF1679553.1"/>
    <property type="molecule type" value="Genomic_DNA"/>
</dbReference>